<keyword evidence="3" id="KW-0804">Transcription</keyword>
<protein>
    <submittedName>
        <fullName evidence="5">MarR family transcriptional regulator</fullName>
    </submittedName>
</protein>
<sequence length="149" mass="17642">MEKKKPVSYERFAEIEFLLREISVIVKRKGREILDRFPVTPPQFSALLLLQENGDLTIGELSQKMFLACSTMTDLIDRMEKNEVVERIRDERDRRVVRIRLLDKGRKIIDEVLAARRQYLSDILSHLSSEETEQIQKHLSVLYHEMKKD</sequence>
<dbReference type="SMART" id="SM00347">
    <property type="entry name" value="HTH_MARR"/>
    <property type="match status" value="1"/>
</dbReference>
<dbReference type="PANTHER" id="PTHR42756:SF1">
    <property type="entry name" value="TRANSCRIPTIONAL REPRESSOR OF EMRAB OPERON"/>
    <property type="match status" value="1"/>
</dbReference>
<comment type="caution">
    <text evidence="5">The sequence shown here is derived from an EMBL/GenBank/DDBJ whole genome shotgun (WGS) entry which is preliminary data.</text>
</comment>
<keyword evidence="6" id="KW-1185">Reference proteome</keyword>
<evidence type="ECO:0000256" key="3">
    <source>
        <dbReference type="ARBA" id="ARBA00023163"/>
    </source>
</evidence>
<dbReference type="PANTHER" id="PTHR42756">
    <property type="entry name" value="TRANSCRIPTIONAL REGULATOR, MARR"/>
    <property type="match status" value="1"/>
</dbReference>
<dbReference type="PRINTS" id="PR00598">
    <property type="entry name" value="HTHMARR"/>
</dbReference>
<dbReference type="SUPFAM" id="SSF46785">
    <property type="entry name" value="Winged helix' DNA-binding domain"/>
    <property type="match status" value="1"/>
</dbReference>
<gene>
    <name evidence="5" type="ORF">I8U20_04640</name>
</gene>
<feature type="domain" description="HTH marR-type" evidence="4">
    <location>
        <begin position="12"/>
        <end position="144"/>
    </location>
</feature>
<dbReference type="AlphaFoldDB" id="A0A8I1DE52"/>
<evidence type="ECO:0000256" key="1">
    <source>
        <dbReference type="ARBA" id="ARBA00023015"/>
    </source>
</evidence>
<evidence type="ECO:0000313" key="5">
    <source>
        <dbReference type="EMBL" id="MBH8594614.1"/>
    </source>
</evidence>
<organism evidence="5 6">
    <name type="scientific">Thermoactinomyces intermedius</name>
    <dbReference type="NCBI Taxonomy" id="2024"/>
    <lineage>
        <taxon>Bacteria</taxon>
        <taxon>Bacillati</taxon>
        <taxon>Bacillota</taxon>
        <taxon>Bacilli</taxon>
        <taxon>Bacillales</taxon>
        <taxon>Thermoactinomycetaceae</taxon>
        <taxon>Thermoactinomyces</taxon>
    </lineage>
</organism>
<dbReference type="InterPro" id="IPR036390">
    <property type="entry name" value="WH_DNA-bd_sf"/>
</dbReference>
<evidence type="ECO:0000256" key="2">
    <source>
        <dbReference type="ARBA" id="ARBA00023125"/>
    </source>
</evidence>
<dbReference type="EMBL" id="JAECVW010000002">
    <property type="protein sequence ID" value="MBH8594614.1"/>
    <property type="molecule type" value="Genomic_DNA"/>
</dbReference>
<keyword evidence="2" id="KW-0238">DNA-binding</keyword>
<keyword evidence="1" id="KW-0805">Transcription regulation</keyword>
<dbReference type="Proteomes" id="UP000633619">
    <property type="component" value="Unassembled WGS sequence"/>
</dbReference>
<dbReference type="RefSeq" id="WP_181731865.1">
    <property type="nucleotide sequence ID" value="NZ_JACEIR010000004.1"/>
</dbReference>
<accession>A0A8I1DE52</accession>
<dbReference type="PROSITE" id="PS50995">
    <property type="entry name" value="HTH_MARR_2"/>
    <property type="match status" value="1"/>
</dbReference>
<dbReference type="InterPro" id="IPR000835">
    <property type="entry name" value="HTH_MarR-typ"/>
</dbReference>
<dbReference type="GO" id="GO:0003700">
    <property type="term" value="F:DNA-binding transcription factor activity"/>
    <property type="evidence" value="ECO:0007669"/>
    <property type="project" value="InterPro"/>
</dbReference>
<name>A0A8I1DE52_THEIN</name>
<dbReference type="InterPro" id="IPR036388">
    <property type="entry name" value="WH-like_DNA-bd_sf"/>
</dbReference>
<dbReference type="GO" id="GO:0003677">
    <property type="term" value="F:DNA binding"/>
    <property type="evidence" value="ECO:0007669"/>
    <property type="project" value="UniProtKB-KW"/>
</dbReference>
<reference evidence="5 6" key="1">
    <citation type="submission" date="2020-12" db="EMBL/GenBank/DDBJ databases">
        <title>WGS of Thermoactinomyces spp.</title>
        <authorList>
            <person name="Cheng K."/>
        </authorList>
    </citation>
    <scope>NUCLEOTIDE SEQUENCE [LARGE SCALE GENOMIC DNA]</scope>
    <source>
        <strain evidence="6">CICC 10671\DSM 43846</strain>
    </source>
</reference>
<dbReference type="Pfam" id="PF01047">
    <property type="entry name" value="MarR"/>
    <property type="match status" value="1"/>
</dbReference>
<dbReference type="Gene3D" id="1.10.10.10">
    <property type="entry name" value="Winged helix-like DNA-binding domain superfamily/Winged helix DNA-binding domain"/>
    <property type="match status" value="1"/>
</dbReference>
<evidence type="ECO:0000259" key="4">
    <source>
        <dbReference type="PROSITE" id="PS50995"/>
    </source>
</evidence>
<evidence type="ECO:0000313" key="6">
    <source>
        <dbReference type="Proteomes" id="UP000633619"/>
    </source>
</evidence>
<proteinExistence type="predicted"/>